<evidence type="ECO:0000259" key="1">
    <source>
        <dbReference type="Pfam" id="PF01569"/>
    </source>
</evidence>
<dbReference type="SUPFAM" id="SSF48317">
    <property type="entry name" value="Acid phosphatase/Vanadium-dependent haloperoxidase"/>
    <property type="match status" value="1"/>
</dbReference>
<protein>
    <submittedName>
        <fullName evidence="2">Vanadium-dependent haloperoxidase</fullName>
        <ecNumber evidence="2">1.11.1.-</ecNumber>
    </submittedName>
</protein>
<sequence length="476" mass="54069">MNLIDRKRILSSSRAKSRCDSKYCKNTKLYTLRQAKWIVVFTGLVLFFSCKKENVSIEITPNDYHTVVDKITEVMVHDIFSPPVASRIYNYPNIAAYEVICQGETGYKTLAGQLHGLTQVPKVDTTKAVNFKVAALIAYLEIGKELVFSEDKVEAYRDSLYNSWASINQNSFNDSKSYGLAVAKHIKEWLSTDNYAQTRTMPKFSVNTDDPARWQPTPPDYMDGIEPHWRAIRTSIIDSASQFTPSKHPDFSLEKDSQFYKELTETYEVGKTIKEEGETSEKLQIAQFWDCNPYVSTHKGHLMFATKKITPGAHWIGICKIACKKTEADFYKTVYAYTKTSIAIADAFISCWDEKYRSNLIRPETLINQHIDENWEPVLQTPPFPEYPSGHSVVSGAASTVLTHIFGDDFAFNDDTELQYGLPIRSFVSFNQAADEAAISRLYGGIHYRAAIDLGLEQGRELGKYVVKKLEMTNND</sequence>
<comment type="caution">
    <text evidence="2">The sequence shown here is derived from an EMBL/GenBank/DDBJ whole genome shotgun (WGS) entry which is preliminary data.</text>
</comment>
<proteinExistence type="predicted"/>
<dbReference type="GO" id="GO:0004601">
    <property type="term" value="F:peroxidase activity"/>
    <property type="evidence" value="ECO:0007669"/>
    <property type="project" value="UniProtKB-KW"/>
</dbReference>
<name>A0ABW5AW86_9FLAO</name>
<keyword evidence="3" id="KW-1185">Reference proteome</keyword>
<feature type="domain" description="Phosphatidic acid phosphatase type 2/haloperoxidase" evidence="1">
    <location>
        <begin position="341"/>
        <end position="456"/>
    </location>
</feature>
<keyword evidence="2" id="KW-0560">Oxidoreductase</keyword>
<dbReference type="EC" id="1.11.1.-" evidence="2"/>
<evidence type="ECO:0000313" key="3">
    <source>
        <dbReference type="Proteomes" id="UP001597344"/>
    </source>
</evidence>
<dbReference type="InterPro" id="IPR000326">
    <property type="entry name" value="PAP2/HPO"/>
</dbReference>
<gene>
    <name evidence="2" type="ORF">ACFSJT_07930</name>
</gene>
<dbReference type="EMBL" id="JBHUHY010000004">
    <property type="protein sequence ID" value="MFD2186717.1"/>
    <property type="molecule type" value="Genomic_DNA"/>
</dbReference>
<accession>A0ABW5AW86</accession>
<dbReference type="Proteomes" id="UP001597344">
    <property type="component" value="Unassembled WGS sequence"/>
</dbReference>
<dbReference type="PANTHER" id="PTHR34599">
    <property type="entry name" value="PEROXIDASE-RELATED"/>
    <property type="match status" value="1"/>
</dbReference>
<dbReference type="Pfam" id="PF01569">
    <property type="entry name" value="PAP2"/>
    <property type="match status" value="1"/>
</dbReference>
<dbReference type="InterPro" id="IPR036938">
    <property type="entry name" value="PAP2/HPO_sf"/>
</dbReference>
<evidence type="ECO:0000313" key="2">
    <source>
        <dbReference type="EMBL" id="MFD2186717.1"/>
    </source>
</evidence>
<organism evidence="2 3">
    <name type="scientific">Aquimarina celericrescens</name>
    <dbReference type="NCBI Taxonomy" id="1964542"/>
    <lineage>
        <taxon>Bacteria</taxon>
        <taxon>Pseudomonadati</taxon>
        <taxon>Bacteroidota</taxon>
        <taxon>Flavobacteriia</taxon>
        <taxon>Flavobacteriales</taxon>
        <taxon>Flavobacteriaceae</taxon>
        <taxon>Aquimarina</taxon>
    </lineage>
</organism>
<dbReference type="CDD" id="cd03398">
    <property type="entry name" value="PAP2_haloperoxidase"/>
    <property type="match status" value="1"/>
</dbReference>
<dbReference type="Gene3D" id="1.10.606.20">
    <property type="match status" value="1"/>
</dbReference>
<keyword evidence="2" id="KW-0575">Peroxidase</keyword>
<dbReference type="PANTHER" id="PTHR34599:SF1">
    <property type="entry name" value="PHOSPHATIDIC ACID PHOSPHATASE TYPE 2_HALOPEROXIDASE DOMAIN-CONTAINING PROTEIN"/>
    <property type="match status" value="1"/>
</dbReference>
<dbReference type="InterPro" id="IPR052559">
    <property type="entry name" value="V-haloperoxidase"/>
</dbReference>
<dbReference type="RefSeq" id="WP_378319709.1">
    <property type="nucleotide sequence ID" value="NZ_JBHUHY010000004.1"/>
</dbReference>
<reference evidence="3" key="1">
    <citation type="journal article" date="2019" name="Int. J. Syst. Evol. Microbiol.">
        <title>The Global Catalogue of Microorganisms (GCM) 10K type strain sequencing project: providing services to taxonomists for standard genome sequencing and annotation.</title>
        <authorList>
            <consortium name="The Broad Institute Genomics Platform"/>
            <consortium name="The Broad Institute Genome Sequencing Center for Infectious Disease"/>
            <person name="Wu L."/>
            <person name="Ma J."/>
        </authorList>
    </citation>
    <scope>NUCLEOTIDE SEQUENCE [LARGE SCALE GENOMIC DNA]</scope>
    <source>
        <strain evidence="3">DT92</strain>
    </source>
</reference>